<evidence type="ECO:0000256" key="1">
    <source>
        <dbReference type="ARBA" id="ARBA00022679"/>
    </source>
</evidence>
<dbReference type="EC" id="2.7.12.2" evidence="6"/>
<dbReference type="Pfam" id="PF00069">
    <property type="entry name" value="Pkinase"/>
    <property type="match status" value="1"/>
</dbReference>
<evidence type="ECO:0000313" key="12">
    <source>
        <dbReference type="EMBL" id="MEE4545106.1"/>
    </source>
</evidence>
<feature type="region of interest" description="Disordered" evidence="10">
    <location>
        <begin position="554"/>
        <end position="648"/>
    </location>
</feature>
<dbReference type="RefSeq" id="WP_330798451.1">
    <property type="nucleotide sequence ID" value="NZ_JAZEWV010000025.1"/>
</dbReference>
<proteinExistence type="inferred from homology"/>
<dbReference type="SUPFAM" id="SSF56112">
    <property type="entry name" value="Protein kinase-like (PK-like)"/>
    <property type="match status" value="1"/>
</dbReference>
<evidence type="ECO:0000256" key="7">
    <source>
        <dbReference type="ARBA" id="ARBA00049014"/>
    </source>
</evidence>
<evidence type="ECO:0000256" key="8">
    <source>
        <dbReference type="ARBA" id="ARBA00049299"/>
    </source>
</evidence>
<comment type="catalytic activity">
    <reaction evidence="9">
        <text>L-tyrosyl-[protein] + ATP = O-phospho-L-tyrosyl-[protein] + ADP + H(+)</text>
        <dbReference type="Rhea" id="RHEA:10596"/>
        <dbReference type="Rhea" id="RHEA-COMP:10136"/>
        <dbReference type="Rhea" id="RHEA-COMP:20101"/>
        <dbReference type="ChEBI" id="CHEBI:15378"/>
        <dbReference type="ChEBI" id="CHEBI:30616"/>
        <dbReference type="ChEBI" id="CHEBI:46858"/>
        <dbReference type="ChEBI" id="CHEBI:61978"/>
        <dbReference type="ChEBI" id="CHEBI:456216"/>
        <dbReference type="EC" id="2.7.12.2"/>
    </reaction>
</comment>
<sequence>MDDHDGTGIPGEDNGTDGTAAQAATPAARKQPAQRKPATPAARPTASRGRKPQAASEVPDTSARSGTDAAEENAAATTAAAAPAADGAPVAPAAKRATAKTAGGKAAAPAAKKTSGAPAKKAAPSGAARATPAKATPAKSTAAKKTAAKATPAKTTPAKATPAKATPARTAAASKPAAAKKAPATSPAVAKTAVVAKTAKAAKSATSGAAARSTATSKAAGPRKAAAQGSADAWQAPGYVHDRDLGTGTNGRVVSALHEGSSVAVTITYLPAALAQDAAFRAEFRDDAQALGGVAAPYLAQLHAYVEDGPHAAIVREPVDGVALNALLGATGALPPEAALVVLKDSLLALHAAHEAGVLHRAYRPEHVLVTAEGVTKVVDFGVASRGEAVAAPAGPYTAPERSAGGPATVAADLYAATAVFDECLAGATPATVRPLVAWGLAAAPAERPESAADFAAELETAAVAAYGADWEERGRRELGALAASLPVADAVPQKQPVPALVPVPAPAPPAAPPAAAPGARAQRPRLGRRAKILAVAVAAAVVVAGAVAITAAASGSDGDPASAAPGATTPRTSGPAPTSPTAAATTASPPASASPSATATTTAPATGTASPTLAAADPTGTATGSATPTTTAPTTPASPTTTTGSAAAPHVASVAVTGLTCSTGGKRTAKATVLVQYDGTAAGTLHLTWWRSATGAPQGAVTQPAQTAVFPKGSQTYTFTDAFTFTADSARPYVGLTVSTDPGAASGNGSYRVGCH</sequence>
<name>A0ABU7PH22_9ACTN</name>
<evidence type="ECO:0000256" key="3">
    <source>
        <dbReference type="ARBA" id="ARBA00022777"/>
    </source>
</evidence>
<keyword evidence="3 12" id="KW-0418">Kinase</keyword>
<evidence type="ECO:0000256" key="10">
    <source>
        <dbReference type="SAM" id="MobiDB-lite"/>
    </source>
</evidence>
<dbReference type="CDD" id="cd14014">
    <property type="entry name" value="STKc_PknB_like"/>
    <property type="match status" value="1"/>
</dbReference>
<dbReference type="PROSITE" id="PS50011">
    <property type="entry name" value="PROTEIN_KINASE_DOM"/>
    <property type="match status" value="1"/>
</dbReference>
<dbReference type="SMART" id="SM00220">
    <property type="entry name" value="S_TKc"/>
    <property type="match status" value="1"/>
</dbReference>
<comment type="catalytic activity">
    <reaction evidence="7">
        <text>L-seryl-[protein] + ATP = O-phospho-L-seryl-[protein] + ADP + H(+)</text>
        <dbReference type="Rhea" id="RHEA:17989"/>
        <dbReference type="Rhea" id="RHEA-COMP:9863"/>
        <dbReference type="Rhea" id="RHEA-COMP:11604"/>
        <dbReference type="ChEBI" id="CHEBI:15378"/>
        <dbReference type="ChEBI" id="CHEBI:29999"/>
        <dbReference type="ChEBI" id="CHEBI:30616"/>
        <dbReference type="ChEBI" id="CHEBI:83421"/>
        <dbReference type="ChEBI" id="CHEBI:456216"/>
        <dbReference type="EC" id="2.7.12.2"/>
    </reaction>
</comment>
<comment type="catalytic activity">
    <reaction evidence="8">
        <text>L-threonyl-[protein] + ATP = O-phospho-L-threonyl-[protein] + ADP + H(+)</text>
        <dbReference type="Rhea" id="RHEA:46608"/>
        <dbReference type="Rhea" id="RHEA-COMP:11060"/>
        <dbReference type="Rhea" id="RHEA-COMP:11605"/>
        <dbReference type="ChEBI" id="CHEBI:15378"/>
        <dbReference type="ChEBI" id="CHEBI:30013"/>
        <dbReference type="ChEBI" id="CHEBI:30616"/>
        <dbReference type="ChEBI" id="CHEBI:61977"/>
        <dbReference type="ChEBI" id="CHEBI:456216"/>
        <dbReference type="EC" id="2.7.12.2"/>
    </reaction>
</comment>
<gene>
    <name evidence="12" type="ORF">V2S66_24450</name>
</gene>
<feature type="region of interest" description="Disordered" evidence="10">
    <location>
        <begin position="201"/>
        <end position="232"/>
    </location>
</feature>
<dbReference type="EMBL" id="JAZEWV010000025">
    <property type="protein sequence ID" value="MEE4545106.1"/>
    <property type="molecule type" value="Genomic_DNA"/>
</dbReference>
<dbReference type="Gene3D" id="3.30.200.20">
    <property type="entry name" value="Phosphorylase Kinase, domain 1"/>
    <property type="match status" value="1"/>
</dbReference>
<dbReference type="PANTHER" id="PTHR48013">
    <property type="entry name" value="DUAL SPECIFICITY MITOGEN-ACTIVATED PROTEIN KINASE KINASE 5-RELATED"/>
    <property type="match status" value="1"/>
</dbReference>
<comment type="similarity">
    <text evidence="5">Belongs to the protein kinase superfamily. STE Ser/Thr protein kinase family. MAP kinase kinase subfamily.</text>
</comment>
<feature type="compositionally biased region" description="Low complexity" evidence="10">
    <location>
        <begin position="74"/>
        <end position="189"/>
    </location>
</feature>
<evidence type="ECO:0000256" key="5">
    <source>
        <dbReference type="ARBA" id="ARBA00038035"/>
    </source>
</evidence>
<organism evidence="12 13">
    <name type="scientific">Actinacidiphila polyblastidii</name>
    <dbReference type="NCBI Taxonomy" id="3110430"/>
    <lineage>
        <taxon>Bacteria</taxon>
        <taxon>Bacillati</taxon>
        <taxon>Actinomycetota</taxon>
        <taxon>Actinomycetes</taxon>
        <taxon>Kitasatosporales</taxon>
        <taxon>Streptomycetaceae</taxon>
        <taxon>Actinacidiphila</taxon>
    </lineage>
</organism>
<evidence type="ECO:0000256" key="4">
    <source>
        <dbReference type="ARBA" id="ARBA00022840"/>
    </source>
</evidence>
<comment type="caution">
    <text evidence="12">The sequence shown here is derived from an EMBL/GenBank/DDBJ whole genome shotgun (WGS) entry which is preliminary data.</text>
</comment>
<evidence type="ECO:0000259" key="11">
    <source>
        <dbReference type="PROSITE" id="PS50011"/>
    </source>
</evidence>
<dbReference type="GO" id="GO:0004674">
    <property type="term" value="F:protein serine/threonine kinase activity"/>
    <property type="evidence" value="ECO:0007669"/>
    <property type="project" value="UniProtKB-EC"/>
</dbReference>
<evidence type="ECO:0000313" key="13">
    <source>
        <dbReference type="Proteomes" id="UP001344658"/>
    </source>
</evidence>
<dbReference type="Gene3D" id="1.10.510.10">
    <property type="entry name" value="Transferase(Phosphotransferase) domain 1"/>
    <property type="match status" value="1"/>
</dbReference>
<feature type="domain" description="Protein kinase" evidence="11">
    <location>
        <begin position="239"/>
        <end position="527"/>
    </location>
</feature>
<accession>A0ABU7PH22</accession>
<feature type="region of interest" description="Disordered" evidence="10">
    <location>
        <begin position="500"/>
        <end position="524"/>
    </location>
</feature>
<feature type="compositionally biased region" description="Pro residues" evidence="10">
    <location>
        <begin position="500"/>
        <end position="516"/>
    </location>
</feature>
<protein>
    <recommendedName>
        <fullName evidence="6">mitogen-activated protein kinase kinase</fullName>
        <ecNumber evidence="6">2.7.12.2</ecNumber>
    </recommendedName>
</protein>
<keyword evidence="1 12" id="KW-0808">Transferase</keyword>
<feature type="compositionally biased region" description="Low complexity" evidence="10">
    <location>
        <begin position="19"/>
        <end position="46"/>
    </location>
</feature>
<dbReference type="PANTHER" id="PTHR48013:SF9">
    <property type="entry name" value="DUAL SPECIFICITY MITOGEN-ACTIVATED PROTEIN KINASE KINASE 5"/>
    <property type="match status" value="1"/>
</dbReference>
<keyword evidence="2" id="KW-0547">Nucleotide-binding</keyword>
<keyword evidence="13" id="KW-1185">Reference proteome</keyword>
<evidence type="ECO:0000256" key="6">
    <source>
        <dbReference type="ARBA" id="ARBA00038999"/>
    </source>
</evidence>
<reference evidence="12 13" key="1">
    <citation type="submission" date="2023-12" db="EMBL/GenBank/DDBJ databases">
        <title>Streptomyces sp. V4-01.</title>
        <authorList>
            <person name="Somphong A."/>
            <person name="Phongsopitanun W."/>
        </authorList>
    </citation>
    <scope>NUCLEOTIDE SEQUENCE [LARGE SCALE GENOMIC DNA]</scope>
    <source>
        <strain evidence="12 13">V4-01</strain>
    </source>
</reference>
<dbReference type="Proteomes" id="UP001344658">
    <property type="component" value="Unassembled WGS sequence"/>
</dbReference>
<dbReference type="InterPro" id="IPR011009">
    <property type="entry name" value="Kinase-like_dom_sf"/>
</dbReference>
<dbReference type="InterPro" id="IPR000719">
    <property type="entry name" value="Prot_kinase_dom"/>
</dbReference>
<keyword evidence="4" id="KW-0067">ATP-binding</keyword>
<feature type="region of interest" description="Disordered" evidence="10">
    <location>
        <begin position="1"/>
        <end position="189"/>
    </location>
</feature>
<evidence type="ECO:0000256" key="9">
    <source>
        <dbReference type="ARBA" id="ARBA00051693"/>
    </source>
</evidence>
<evidence type="ECO:0000256" key="2">
    <source>
        <dbReference type="ARBA" id="ARBA00022741"/>
    </source>
</evidence>